<dbReference type="PRINTS" id="PR01544">
    <property type="entry name" value="ARATH130DUF"/>
</dbReference>
<dbReference type="EMBL" id="JAATIP010000134">
    <property type="protein sequence ID" value="KAF4368467.1"/>
    <property type="molecule type" value="Genomic_DNA"/>
</dbReference>
<evidence type="ECO:0008006" key="13">
    <source>
        <dbReference type="Google" id="ProtNLM"/>
    </source>
</evidence>
<evidence type="ECO:0000259" key="10">
    <source>
        <dbReference type="Pfam" id="PF16312"/>
    </source>
</evidence>
<evidence type="ECO:0000256" key="1">
    <source>
        <dbReference type="ARBA" id="ARBA00004123"/>
    </source>
</evidence>
<dbReference type="Pfam" id="PF16312">
    <property type="entry name" value="Oberon_cc"/>
    <property type="match status" value="1"/>
</dbReference>
<dbReference type="GO" id="GO:0010071">
    <property type="term" value="P:root meristem specification"/>
    <property type="evidence" value="ECO:0007669"/>
    <property type="project" value="TreeGrafter"/>
</dbReference>
<keyword evidence="5 7" id="KW-0175">Coiled coil</keyword>
<feature type="region of interest" description="Disordered" evidence="8">
    <location>
        <begin position="332"/>
        <end position="395"/>
    </location>
</feature>
<evidence type="ECO:0000256" key="5">
    <source>
        <dbReference type="ARBA" id="ARBA00023054"/>
    </source>
</evidence>
<organism evidence="11 12">
    <name type="scientific">Cannabis sativa</name>
    <name type="common">Hemp</name>
    <name type="synonym">Marijuana</name>
    <dbReference type="NCBI Taxonomy" id="3483"/>
    <lineage>
        <taxon>Eukaryota</taxon>
        <taxon>Viridiplantae</taxon>
        <taxon>Streptophyta</taxon>
        <taxon>Embryophyta</taxon>
        <taxon>Tracheophyta</taxon>
        <taxon>Spermatophyta</taxon>
        <taxon>Magnoliopsida</taxon>
        <taxon>eudicotyledons</taxon>
        <taxon>Gunneridae</taxon>
        <taxon>Pentapetalae</taxon>
        <taxon>rosids</taxon>
        <taxon>fabids</taxon>
        <taxon>Rosales</taxon>
        <taxon>Cannabaceae</taxon>
        <taxon>Cannabis</taxon>
    </lineage>
</organism>
<feature type="coiled-coil region" evidence="7">
    <location>
        <begin position="436"/>
        <end position="463"/>
    </location>
</feature>
<feature type="domain" description="Oberon-like PHD finger" evidence="9">
    <location>
        <begin position="506"/>
        <end position="630"/>
    </location>
</feature>
<feature type="compositionally biased region" description="Basic and acidic residues" evidence="8">
    <location>
        <begin position="28"/>
        <end position="44"/>
    </location>
</feature>
<evidence type="ECO:0000313" key="12">
    <source>
        <dbReference type="Proteomes" id="UP000525078"/>
    </source>
</evidence>
<dbReference type="InterPro" id="IPR032535">
    <property type="entry name" value="Oberon_CC"/>
</dbReference>
<dbReference type="PANTHER" id="PTHR21736">
    <property type="entry name" value="VERNALIZATION-INSENSITIVE PROTEIN 3"/>
    <property type="match status" value="1"/>
</dbReference>
<feature type="compositionally biased region" description="Acidic residues" evidence="8">
    <location>
        <begin position="164"/>
        <end position="178"/>
    </location>
</feature>
<dbReference type="PANTHER" id="PTHR21736:SF38">
    <property type="entry name" value="PROTEIN OBERON 3"/>
    <property type="match status" value="1"/>
</dbReference>
<evidence type="ECO:0000256" key="8">
    <source>
        <dbReference type="SAM" id="MobiDB-lite"/>
    </source>
</evidence>
<feature type="region of interest" description="Disordered" evidence="8">
    <location>
        <begin position="162"/>
        <end position="188"/>
    </location>
</feature>
<gene>
    <name evidence="11" type="ORF">F8388_018591</name>
</gene>
<feature type="domain" description="Oberon coiled-coil region" evidence="10">
    <location>
        <begin position="743"/>
        <end position="855"/>
    </location>
</feature>
<proteinExistence type="predicted"/>
<protein>
    <recommendedName>
        <fullName evidence="13">Protein OBERON 3</fullName>
    </recommendedName>
</protein>
<dbReference type="Proteomes" id="UP000525078">
    <property type="component" value="Unassembled WGS sequence"/>
</dbReference>
<comment type="caution">
    <text evidence="11">The sequence shown here is derived from an EMBL/GenBank/DDBJ whole genome shotgun (WGS) entry which is preliminary data.</text>
</comment>
<dbReference type="GO" id="GO:0008270">
    <property type="term" value="F:zinc ion binding"/>
    <property type="evidence" value="ECO:0007669"/>
    <property type="project" value="UniProtKB-KW"/>
</dbReference>
<evidence type="ECO:0000256" key="4">
    <source>
        <dbReference type="ARBA" id="ARBA00022833"/>
    </source>
</evidence>
<reference evidence="11 12" key="1">
    <citation type="journal article" date="2020" name="bioRxiv">
        <title>Sequence and annotation of 42 cannabis genomes reveals extensive copy number variation in cannabinoid synthesis and pathogen resistance genes.</title>
        <authorList>
            <person name="Mckernan K.J."/>
            <person name="Helbert Y."/>
            <person name="Kane L.T."/>
            <person name="Ebling H."/>
            <person name="Zhang L."/>
            <person name="Liu B."/>
            <person name="Eaton Z."/>
            <person name="Mclaughlin S."/>
            <person name="Kingan S."/>
            <person name="Baybayan P."/>
            <person name="Concepcion G."/>
            <person name="Jordan M."/>
            <person name="Riva A."/>
            <person name="Barbazuk W."/>
            <person name="Harkins T."/>
        </authorList>
    </citation>
    <scope>NUCLEOTIDE SEQUENCE [LARGE SCALE GENOMIC DNA]</scope>
    <source>
        <strain evidence="12">cv. Jamaican Lion 4</strain>
        <tissue evidence="11">Leaf</tissue>
    </source>
</reference>
<keyword evidence="4" id="KW-0862">Zinc</keyword>
<sequence>MFGGERDLTNGMNNTMDESSVSKLTRFSSERNKNNNNPDRKMGIFDKGMGFLRESEMGSSDGFQSRAFSKFGNSGSQELTLSYLCDFNTHSNANNNNSSKQAFLEKEFSGKNLLNSFDKGGGGSSSSHTNYKGKEVVVVSENSIQGDKWVERDFLNLNSKREMEVEEEQQHEEEEDDNGVERENREKRPKLETLNLSLALPEVSLSLTASNALQNGGDNHNHNPTRSRPTRSFQSLTQTTYSNDYTNASLSYSHSHPFSHNPSCSLTRNSTENYEYSVGKDDQIWNCGEGTNGSVHSRFKPVGDGVALNNHGGGGGGGGLYALMQGNNRGKDSCNNNSSLHKTTSSDNNNNHSFFPSELPARLRMETQSGDSRGKAASESLRGFEGVDGGGRPRKVSRPERIIREIVNESVPLMAQTIQELSDETLLSTKEYLRNLISMVDKKDELENLQNRLKRRSDLTKETLSKCQKDQLEILVAVKFGLGSFLSVKNRLPPVELVEIFLSVRCKNVNCKSLLPVDDCDCKICSENKGFCSSCMCPVCFKFDYASNTCSWVGCDVCSHWCHASCGIQRNLIKPGPSLKGPSGTTEMQFHCICCDHASEMFGFVKDVFLCCAKDWGLENFVKELDCVRKIFRGSDDFKGKELHNKAEEIISKLGNKLMSPTDACGSITQFFKYTDNMSEYSSSVITTKELSSKTQNSVRKETTPIPQSTSLAAKYAPYNMSSSLQRDVISNDVRLSDHKSSIISSDDDFRFGSISKPDGFDSLESIVRVKEAEARMFQSKADEARRDAEEYHRMIRATTEKLEGEHAEKLSKLCLQETEDRRRKKLDELKVLENSHCDYYNMKIRMQAEIAGLLERMEATKQQWV</sequence>
<keyword evidence="6" id="KW-0539">Nucleus</keyword>
<evidence type="ECO:0000259" key="9">
    <source>
        <dbReference type="Pfam" id="PF07227"/>
    </source>
</evidence>
<keyword evidence="2" id="KW-0479">Metal-binding</keyword>
<evidence type="ECO:0000256" key="7">
    <source>
        <dbReference type="SAM" id="Coils"/>
    </source>
</evidence>
<dbReference type="InterPro" id="IPR004082">
    <property type="entry name" value="OBERON"/>
</dbReference>
<feature type="compositionally biased region" description="Polar residues" evidence="8">
    <location>
        <begin position="332"/>
        <end position="354"/>
    </location>
</feature>
<dbReference type="CDD" id="cd15612">
    <property type="entry name" value="PHD_OBE1_like"/>
    <property type="match status" value="1"/>
</dbReference>
<dbReference type="GO" id="GO:0010492">
    <property type="term" value="P:maintenance of shoot apical meristem identity"/>
    <property type="evidence" value="ECO:0007669"/>
    <property type="project" value="TreeGrafter"/>
</dbReference>
<evidence type="ECO:0000256" key="2">
    <source>
        <dbReference type="ARBA" id="ARBA00022723"/>
    </source>
</evidence>
<dbReference type="GO" id="GO:0010078">
    <property type="term" value="P:maintenance of root meristem identity"/>
    <property type="evidence" value="ECO:0007669"/>
    <property type="project" value="TreeGrafter"/>
</dbReference>
<dbReference type="GO" id="GO:0010468">
    <property type="term" value="P:regulation of gene expression"/>
    <property type="evidence" value="ECO:0007669"/>
    <property type="project" value="TreeGrafter"/>
</dbReference>
<feature type="compositionally biased region" description="Polar residues" evidence="8">
    <location>
        <begin position="211"/>
        <end position="222"/>
    </location>
</feature>
<feature type="compositionally biased region" description="Polar residues" evidence="8">
    <location>
        <begin position="10"/>
        <end position="27"/>
    </location>
</feature>
<feature type="coiled-coil region" evidence="7">
    <location>
        <begin position="782"/>
        <end position="864"/>
    </location>
</feature>
<keyword evidence="3" id="KW-0863">Zinc-finger</keyword>
<dbReference type="AlphaFoldDB" id="A0A7J6FCP9"/>
<feature type="region of interest" description="Disordered" evidence="8">
    <location>
        <begin position="1"/>
        <end position="45"/>
    </location>
</feature>
<dbReference type="InterPro" id="IPR032881">
    <property type="entry name" value="Oberon-like_PHD"/>
</dbReference>
<evidence type="ECO:0000313" key="11">
    <source>
        <dbReference type="EMBL" id="KAF4368467.1"/>
    </source>
</evidence>
<accession>A0A7J6FCP9</accession>
<feature type="compositionally biased region" description="Basic and acidic residues" evidence="8">
    <location>
        <begin position="179"/>
        <end position="188"/>
    </location>
</feature>
<evidence type="ECO:0000256" key="3">
    <source>
        <dbReference type="ARBA" id="ARBA00022771"/>
    </source>
</evidence>
<name>A0A7J6FCP9_CANSA</name>
<feature type="region of interest" description="Disordered" evidence="8">
    <location>
        <begin position="211"/>
        <end position="232"/>
    </location>
</feature>
<dbReference type="Pfam" id="PF07227">
    <property type="entry name" value="PHD_Oberon"/>
    <property type="match status" value="1"/>
</dbReference>
<dbReference type="GO" id="GO:0005634">
    <property type="term" value="C:nucleus"/>
    <property type="evidence" value="ECO:0007669"/>
    <property type="project" value="UniProtKB-SubCell"/>
</dbReference>
<comment type="subcellular location">
    <subcellularLocation>
        <location evidence="1">Nucleus</location>
    </subcellularLocation>
</comment>
<evidence type="ECO:0000256" key="6">
    <source>
        <dbReference type="ARBA" id="ARBA00023242"/>
    </source>
</evidence>
<dbReference type="InterPro" id="IPR047578">
    <property type="entry name" value="OBE1-like_PHD"/>
</dbReference>